<protein>
    <submittedName>
        <fullName evidence="1">Uncharacterized protein</fullName>
    </submittedName>
</protein>
<reference evidence="2" key="1">
    <citation type="submission" date="2011-08" db="EMBL/GenBank/DDBJ databases">
        <authorList>
            <person name="Rombauts S."/>
        </authorList>
    </citation>
    <scope>NUCLEOTIDE SEQUENCE</scope>
    <source>
        <strain evidence="2">London</strain>
    </source>
</reference>
<keyword evidence="2" id="KW-1185">Reference proteome</keyword>
<evidence type="ECO:0000313" key="1">
    <source>
        <dbReference type="EnsemblMetazoa" id="tetur10g02870.1"/>
    </source>
</evidence>
<name>T1KFE8_TETUR</name>
<dbReference type="EMBL" id="CAEY01000036">
    <property type="status" value="NOT_ANNOTATED_CDS"/>
    <property type="molecule type" value="Genomic_DNA"/>
</dbReference>
<dbReference type="HOGENOM" id="CLU_2349402_0_0_1"/>
<proteinExistence type="predicted"/>
<sequence>MLNRVSRVYIGEKSDEFKVTNITSVPTHTLFHRGYNRGALFNFLHKTLDFITNTCKVEKGVYRFHCTPFLPVIVQKMDVPIESVIPSWYVHGECPGR</sequence>
<dbReference type="Proteomes" id="UP000015104">
    <property type="component" value="Unassembled WGS sequence"/>
</dbReference>
<organism evidence="1 2">
    <name type="scientific">Tetranychus urticae</name>
    <name type="common">Two-spotted spider mite</name>
    <dbReference type="NCBI Taxonomy" id="32264"/>
    <lineage>
        <taxon>Eukaryota</taxon>
        <taxon>Metazoa</taxon>
        <taxon>Ecdysozoa</taxon>
        <taxon>Arthropoda</taxon>
        <taxon>Chelicerata</taxon>
        <taxon>Arachnida</taxon>
        <taxon>Acari</taxon>
        <taxon>Acariformes</taxon>
        <taxon>Trombidiformes</taxon>
        <taxon>Prostigmata</taxon>
        <taxon>Eleutherengona</taxon>
        <taxon>Raphignathae</taxon>
        <taxon>Tetranychoidea</taxon>
        <taxon>Tetranychidae</taxon>
        <taxon>Tetranychus</taxon>
    </lineage>
</organism>
<dbReference type="EnsemblMetazoa" id="tetur10g02870.1">
    <property type="protein sequence ID" value="tetur10g02870.1"/>
    <property type="gene ID" value="tetur10g02870"/>
</dbReference>
<dbReference type="AlphaFoldDB" id="T1KFE8"/>
<reference evidence="1" key="2">
    <citation type="submission" date="2015-06" db="UniProtKB">
        <authorList>
            <consortium name="EnsemblMetazoa"/>
        </authorList>
    </citation>
    <scope>IDENTIFICATION</scope>
</reference>
<accession>T1KFE8</accession>
<evidence type="ECO:0000313" key="2">
    <source>
        <dbReference type="Proteomes" id="UP000015104"/>
    </source>
</evidence>